<dbReference type="AlphaFoldDB" id="A0A084VA03"/>
<dbReference type="EMBL" id="KE523925">
    <property type="protein sequence ID" value="KFB34797.1"/>
    <property type="molecule type" value="Genomic_DNA"/>
</dbReference>
<accession>A0A084VA03</accession>
<evidence type="ECO:0000313" key="1">
    <source>
        <dbReference type="EMBL" id="KFB34797.1"/>
    </source>
</evidence>
<dbReference type="EMBL" id="ATLV01000960">
    <property type="status" value="NOT_ANNOTATED_CDS"/>
    <property type="molecule type" value="Genomic_DNA"/>
</dbReference>
<organism evidence="1">
    <name type="scientific">Anopheles sinensis</name>
    <name type="common">Mosquito</name>
    <dbReference type="NCBI Taxonomy" id="74873"/>
    <lineage>
        <taxon>Eukaryota</taxon>
        <taxon>Metazoa</taxon>
        <taxon>Ecdysozoa</taxon>
        <taxon>Arthropoda</taxon>
        <taxon>Hexapoda</taxon>
        <taxon>Insecta</taxon>
        <taxon>Pterygota</taxon>
        <taxon>Neoptera</taxon>
        <taxon>Endopterygota</taxon>
        <taxon>Diptera</taxon>
        <taxon>Nematocera</taxon>
        <taxon>Culicoidea</taxon>
        <taxon>Culicidae</taxon>
        <taxon>Anophelinae</taxon>
        <taxon>Anopheles</taxon>
    </lineage>
</organism>
<evidence type="ECO:0000313" key="2">
    <source>
        <dbReference type="EnsemblMetazoa" id="ASIC000212-PA"/>
    </source>
</evidence>
<keyword evidence="3" id="KW-1185">Reference proteome</keyword>
<proteinExistence type="predicted"/>
<reference evidence="2" key="2">
    <citation type="submission" date="2020-05" db="UniProtKB">
        <authorList>
            <consortium name="EnsemblMetazoa"/>
        </authorList>
    </citation>
    <scope>IDENTIFICATION</scope>
</reference>
<reference evidence="1 3" key="1">
    <citation type="journal article" date="2014" name="BMC Genomics">
        <title>Genome sequence of Anopheles sinensis provides insight into genetics basis of mosquito competence for malaria parasites.</title>
        <authorList>
            <person name="Zhou D."/>
            <person name="Zhang D."/>
            <person name="Ding G."/>
            <person name="Shi L."/>
            <person name="Hou Q."/>
            <person name="Ye Y."/>
            <person name="Xu Y."/>
            <person name="Zhou H."/>
            <person name="Xiong C."/>
            <person name="Li S."/>
            <person name="Yu J."/>
            <person name="Hong S."/>
            <person name="Yu X."/>
            <person name="Zou P."/>
            <person name="Chen C."/>
            <person name="Chang X."/>
            <person name="Wang W."/>
            <person name="Lv Y."/>
            <person name="Sun Y."/>
            <person name="Ma L."/>
            <person name="Shen B."/>
            <person name="Zhu C."/>
        </authorList>
    </citation>
    <scope>NUCLEOTIDE SEQUENCE [LARGE SCALE GENOMIC DNA]</scope>
</reference>
<name>A0A084VA03_ANOSI</name>
<dbReference type="Proteomes" id="UP000030765">
    <property type="component" value="Unassembled WGS sequence"/>
</dbReference>
<dbReference type="VEuPathDB" id="VectorBase:ASIC000212"/>
<evidence type="ECO:0000313" key="3">
    <source>
        <dbReference type="Proteomes" id="UP000030765"/>
    </source>
</evidence>
<sequence length="102" mass="11713">MDLIKQLIADTPIEEDPEEESCGEEEERHRHRWAHLVTEADLIRTLRDIVTMVENHPGLQPPTEMVVAVENFSKGRLGLQMAYAIIVDENYALICKALQMEQ</sequence>
<gene>
    <name evidence="1" type="ORF">ZHAS_00000212</name>
</gene>
<dbReference type="VEuPathDB" id="VectorBase:ASIS013927"/>
<dbReference type="EnsemblMetazoa" id="ASIC000212-RA">
    <property type="protein sequence ID" value="ASIC000212-PA"/>
    <property type="gene ID" value="ASIC000212"/>
</dbReference>
<protein>
    <submittedName>
        <fullName evidence="1 2">PAS domain-containing protein</fullName>
    </submittedName>
</protein>